<accession>G8C3H3</accession>
<dbReference type="HOGENOM" id="CLU_841139_0_0_14"/>
<reference evidence="1" key="1">
    <citation type="submission" date="2011-11" db="EMBL/GenBank/DDBJ databases">
        <title>Complete genome sequence of Candidatus Mycoplasma haemominutum.</title>
        <authorList>
            <person name="Barker E.N."/>
            <person name="Darby A.C."/>
            <person name="Helps C.R."/>
            <person name="Peters I.R."/>
            <person name="Hughes M.A."/>
            <person name="Radford A.D."/>
            <person name="Novacco M."/>
            <person name="Boretti F."/>
            <person name="Hofmann-Lehmann R."/>
            <person name="Tasker S."/>
        </authorList>
    </citation>
    <scope>NUCLEOTIDE SEQUENCE</scope>
    <source>
        <strain evidence="1">Birmingham 1</strain>
    </source>
</reference>
<dbReference type="AlphaFoldDB" id="G8C3H3"/>
<gene>
    <name evidence="1" type="ORF">MHM_03530</name>
</gene>
<name>G8C3H3_9MOLU</name>
<organism evidence="1">
    <name type="scientific">Candidatus Mycoplasma haematominutum 'Birmingham 1'</name>
    <dbReference type="NCBI Taxonomy" id="1116213"/>
    <lineage>
        <taxon>Bacteria</taxon>
        <taxon>Bacillati</taxon>
        <taxon>Mycoplasmatota</taxon>
        <taxon>Mollicutes</taxon>
        <taxon>Mycoplasmataceae</taxon>
        <taxon>Mycoplasma</taxon>
    </lineage>
</organism>
<sequence>MTAVGEQKSLKDLTIKNYLTSQEMELAEAISDFGLSKSQEDLPSLFKEITKENKVTEINSNAKTLVLQNQSKLQHKARSNFQKALTKLKAYSGLTSKKGNSELSKDERTSVRDFYESFSTLKTESYKLNRNIRNAEGLERDAKVSADSCKECTQILSDLTTVGWTQDELNVLERTRSKRVSYRAKAPLNLEQVISMWGKWEAGTNPFYYFFQDENDYKGELTKMLQAETAYFNDMNNAGKAFCGILFLPIQSLSRACYGNRDSLKKAVENSKYSFQWKIGSKLMKNMNQLS</sequence>
<dbReference type="PATRIC" id="fig|1116213.3.peg.379"/>
<dbReference type="KEGG" id="mhb:MHM_03530"/>
<reference evidence="1" key="2">
    <citation type="submission" date="2011-11" db="EMBL/GenBank/DDBJ databases">
        <authorList>
            <person name="Barker E."/>
        </authorList>
    </citation>
    <scope>NUCLEOTIDE SEQUENCE</scope>
    <source>
        <strain evidence="1">Birmingham 1</strain>
    </source>
</reference>
<proteinExistence type="predicted"/>
<evidence type="ECO:0000313" key="1">
    <source>
        <dbReference type="EMBL" id="CCE66871.1"/>
    </source>
</evidence>
<protein>
    <submittedName>
        <fullName evidence="1">Uncharacterized protein</fullName>
    </submittedName>
</protein>
<dbReference type="EMBL" id="HE613254">
    <property type="protein sequence ID" value="CCE66871.1"/>
    <property type="molecule type" value="Genomic_DNA"/>
</dbReference>